<dbReference type="RefSeq" id="WP_116189946.1">
    <property type="nucleotide sequence ID" value="NZ_QTTN01000017.1"/>
</dbReference>
<feature type="transmembrane region" description="Helical" evidence="1">
    <location>
        <begin position="5"/>
        <end position="26"/>
    </location>
</feature>
<feature type="transmembrane region" description="Helical" evidence="1">
    <location>
        <begin position="211"/>
        <end position="233"/>
    </location>
</feature>
<feature type="transmembrane region" description="Helical" evidence="1">
    <location>
        <begin position="308"/>
        <end position="328"/>
    </location>
</feature>
<sequence>MNRYFYYCVTIVSMLNLMMFVPYLLIQDRYTGAISSMLLAALIGTTMAFLFTFVMKAFPGKGVPEIFAMYFPKWVTAPLMFFLGCMYFISASIVLNGFAVLINRFLNPDTSSIVVLSLLSLACVYGATRSTLTNIFIVEMGLILNVPLILMILFKSYRNSNLDWDAMLTIAQYWRNPPKLNSYAAAVYLFTGYSGYAIFNRLNPPNFRLRYRWLIPLVCCFIMVTSFFVPIGFHGTEAVASYLYVWSVTADSMTMEYGFLERVVFIFLLLYLNLSLVYTANVWHIAMEFFKSCLPKAKPQIDPERTPLSNWVIACILGLFTVVTSYLLDEKQDLRLATNWLILRVCVEVISVLFLFVLSIGAGGKKQST</sequence>
<evidence type="ECO:0000256" key="1">
    <source>
        <dbReference type="SAM" id="Phobius"/>
    </source>
</evidence>
<protein>
    <submittedName>
        <fullName evidence="2">Spore germination protein</fullName>
    </submittedName>
</protein>
<keyword evidence="1" id="KW-0812">Transmembrane</keyword>
<accession>A0A3D9S013</accession>
<feature type="transmembrane region" description="Helical" evidence="1">
    <location>
        <begin position="180"/>
        <end position="199"/>
    </location>
</feature>
<keyword evidence="1" id="KW-0472">Membrane</keyword>
<evidence type="ECO:0000313" key="3">
    <source>
        <dbReference type="Proteomes" id="UP000256304"/>
    </source>
</evidence>
<keyword evidence="3" id="KW-1185">Reference proteome</keyword>
<organism evidence="2 3">
    <name type="scientific">Paenibacillus taihuensis</name>
    <dbReference type="NCBI Taxonomy" id="1156355"/>
    <lineage>
        <taxon>Bacteria</taxon>
        <taxon>Bacillati</taxon>
        <taxon>Bacillota</taxon>
        <taxon>Bacilli</taxon>
        <taxon>Bacillales</taxon>
        <taxon>Paenibacillaceae</taxon>
        <taxon>Paenibacillus</taxon>
    </lineage>
</organism>
<feature type="transmembrane region" description="Helical" evidence="1">
    <location>
        <begin position="75"/>
        <end position="98"/>
    </location>
</feature>
<name>A0A3D9S013_9BACL</name>
<reference evidence="2 3" key="1">
    <citation type="submission" date="2018-08" db="EMBL/GenBank/DDBJ databases">
        <title>Genomic Encyclopedia of Type Strains, Phase III (KMG-III): the genomes of soil and plant-associated and newly described type strains.</title>
        <authorList>
            <person name="Whitman W."/>
        </authorList>
    </citation>
    <scope>NUCLEOTIDE SEQUENCE [LARGE SCALE GENOMIC DNA]</scope>
    <source>
        <strain evidence="2 3">CGMCC 1.10966</strain>
    </source>
</reference>
<dbReference type="GO" id="GO:0009847">
    <property type="term" value="P:spore germination"/>
    <property type="evidence" value="ECO:0007669"/>
    <property type="project" value="InterPro"/>
</dbReference>
<dbReference type="OrthoDB" id="2930450at2"/>
<feature type="transmembrane region" description="Helical" evidence="1">
    <location>
        <begin position="135"/>
        <end position="154"/>
    </location>
</feature>
<gene>
    <name evidence="2" type="ORF">A8990_11770</name>
</gene>
<feature type="transmembrane region" description="Helical" evidence="1">
    <location>
        <begin position="263"/>
        <end position="287"/>
    </location>
</feature>
<keyword evidence="1" id="KW-1133">Transmembrane helix</keyword>
<feature type="transmembrane region" description="Helical" evidence="1">
    <location>
        <begin position="32"/>
        <end position="54"/>
    </location>
</feature>
<dbReference type="InterPro" id="IPR004761">
    <property type="entry name" value="Spore_GerAB"/>
</dbReference>
<dbReference type="Pfam" id="PF03845">
    <property type="entry name" value="Spore_permease"/>
    <property type="match status" value="1"/>
</dbReference>
<dbReference type="GO" id="GO:0016020">
    <property type="term" value="C:membrane"/>
    <property type="evidence" value="ECO:0007669"/>
    <property type="project" value="InterPro"/>
</dbReference>
<evidence type="ECO:0000313" key="2">
    <source>
        <dbReference type="EMBL" id="REE82706.1"/>
    </source>
</evidence>
<dbReference type="Proteomes" id="UP000256304">
    <property type="component" value="Unassembled WGS sequence"/>
</dbReference>
<feature type="transmembrane region" description="Helical" evidence="1">
    <location>
        <begin position="340"/>
        <end position="363"/>
    </location>
</feature>
<dbReference type="AlphaFoldDB" id="A0A3D9S013"/>
<proteinExistence type="predicted"/>
<dbReference type="EMBL" id="QTTN01000017">
    <property type="protein sequence ID" value="REE82706.1"/>
    <property type="molecule type" value="Genomic_DNA"/>
</dbReference>
<comment type="caution">
    <text evidence="2">The sequence shown here is derived from an EMBL/GenBank/DDBJ whole genome shotgun (WGS) entry which is preliminary data.</text>
</comment>